<feature type="region of interest" description="Disordered" evidence="1">
    <location>
        <begin position="58"/>
        <end position="80"/>
    </location>
</feature>
<accession>A0A8J3C7G7</accession>
<reference evidence="2" key="2">
    <citation type="submission" date="2020-09" db="EMBL/GenBank/DDBJ databases">
        <authorList>
            <person name="Sun Q."/>
            <person name="Zhou Y."/>
        </authorList>
    </citation>
    <scope>NUCLEOTIDE SEQUENCE</scope>
    <source>
        <strain evidence="2">CGMCC 4.5737</strain>
    </source>
</reference>
<dbReference type="Proteomes" id="UP000637578">
    <property type="component" value="Unassembled WGS sequence"/>
</dbReference>
<sequence>MLSPGPSVYTQSACVVWKLEDAEPAIDPGMNPERKWKNLQRHVGLSGHVDEMAKSLLPLITGTPPTGRRSTISPRMTRGIGKSARRKIFWRAVRARTRFSKTLPAFGVGSSEAALVDQRPPITRRY</sequence>
<comment type="caution">
    <text evidence="2">The sequence shown here is derived from an EMBL/GenBank/DDBJ whole genome shotgun (WGS) entry which is preliminary data.</text>
</comment>
<proteinExistence type="predicted"/>
<dbReference type="AlphaFoldDB" id="A0A8J3C7G7"/>
<gene>
    <name evidence="2" type="ORF">GCM10012275_20590</name>
</gene>
<evidence type="ECO:0000256" key="1">
    <source>
        <dbReference type="SAM" id="MobiDB-lite"/>
    </source>
</evidence>
<organism evidence="2 3">
    <name type="scientific">Longimycelium tulufanense</name>
    <dbReference type="NCBI Taxonomy" id="907463"/>
    <lineage>
        <taxon>Bacteria</taxon>
        <taxon>Bacillati</taxon>
        <taxon>Actinomycetota</taxon>
        <taxon>Actinomycetes</taxon>
        <taxon>Pseudonocardiales</taxon>
        <taxon>Pseudonocardiaceae</taxon>
        <taxon>Longimycelium</taxon>
    </lineage>
</organism>
<dbReference type="EMBL" id="BMMK01000007">
    <property type="protein sequence ID" value="GGM49565.1"/>
    <property type="molecule type" value="Genomic_DNA"/>
</dbReference>
<protein>
    <submittedName>
        <fullName evidence="2">Uncharacterized protein</fullName>
    </submittedName>
</protein>
<keyword evidence="3" id="KW-1185">Reference proteome</keyword>
<evidence type="ECO:0000313" key="3">
    <source>
        <dbReference type="Proteomes" id="UP000637578"/>
    </source>
</evidence>
<name>A0A8J3C7G7_9PSEU</name>
<evidence type="ECO:0000313" key="2">
    <source>
        <dbReference type="EMBL" id="GGM49565.1"/>
    </source>
</evidence>
<reference evidence="2" key="1">
    <citation type="journal article" date="2014" name="Int. J. Syst. Evol. Microbiol.">
        <title>Complete genome sequence of Corynebacterium casei LMG S-19264T (=DSM 44701T), isolated from a smear-ripened cheese.</title>
        <authorList>
            <consortium name="US DOE Joint Genome Institute (JGI-PGF)"/>
            <person name="Walter F."/>
            <person name="Albersmeier A."/>
            <person name="Kalinowski J."/>
            <person name="Ruckert C."/>
        </authorList>
    </citation>
    <scope>NUCLEOTIDE SEQUENCE</scope>
    <source>
        <strain evidence="2">CGMCC 4.5737</strain>
    </source>
</reference>